<dbReference type="OrthoDB" id="9811616at2"/>
<keyword evidence="4" id="KW-1185">Reference proteome</keyword>
<dbReference type="NCBIfam" id="TIGR03889">
    <property type="entry name" value="nitrile_acc"/>
    <property type="match status" value="1"/>
</dbReference>
<evidence type="ECO:0000256" key="1">
    <source>
        <dbReference type="SAM" id="MobiDB-lite"/>
    </source>
</evidence>
<feature type="domain" description="Nitrile hydratase beta subunit-like N-terminal" evidence="2">
    <location>
        <begin position="18"/>
        <end position="115"/>
    </location>
</feature>
<dbReference type="AlphaFoldDB" id="H0E0N4"/>
<dbReference type="EMBL" id="AGUD01000011">
    <property type="protein sequence ID" value="EHN12768.1"/>
    <property type="molecule type" value="Genomic_DNA"/>
</dbReference>
<evidence type="ECO:0000313" key="4">
    <source>
        <dbReference type="Proteomes" id="UP000005143"/>
    </source>
</evidence>
<protein>
    <submittedName>
        <fullName evidence="3">Putative transmembrane nitrile hydratase</fullName>
    </submittedName>
</protein>
<evidence type="ECO:0000259" key="2">
    <source>
        <dbReference type="Pfam" id="PF21006"/>
    </source>
</evidence>
<evidence type="ECO:0000313" key="3">
    <source>
        <dbReference type="EMBL" id="EHN12768.1"/>
    </source>
</evidence>
<dbReference type="SUPFAM" id="SSF50090">
    <property type="entry name" value="Electron transport accessory proteins"/>
    <property type="match status" value="1"/>
</dbReference>
<name>H0E0N4_9ACTN</name>
<feature type="region of interest" description="Disordered" evidence="1">
    <location>
        <begin position="106"/>
        <end position="129"/>
    </location>
</feature>
<dbReference type="Gene3D" id="1.10.472.20">
    <property type="entry name" value="Nitrile hydratase, beta subunit"/>
    <property type="match status" value="1"/>
</dbReference>
<organism evidence="3 4">
    <name type="scientific">Patulibacter medicamentivorans</name>
    <dbReference type="NCBI Taxonomy" id="1097667"/>
    <lineage>
        <taxon>Bacteria</taxon>
        <taxon>Bacillati</taxon>
        <taxon>Actinomycetota</taxon>
        <taxon>Thermoleophilia</taxon>
        <taxon>Solirubrobacterales</taxon>
        <taxon>Patulibacteraceae</taxon>
        <taxon>Patulibacter</taxon>
    </lineage>
</organism>
<dbReference type="InterPro" id="IPR042262">
    <property type="entry name" value="CN_hydtase_beta_C"/>
</dbReference>
<dbReference type="InterPro" id="IPR023808">
    <property type="entry name" value="Nitrile_Hydratase_acc_put"/>
</dbReference>
<reference evidence="3 4" key="1">
    <citation type="journal article" date="2013" name="Biodegradation">
        <title>Quantitative proteomic analysis of ibuprofen-degrading Patulibacter sp. strain I11.</title>
        <authorList>
            <person name="Almeida B."/>
            <person name="Kjeldal H."/>
            <person name="Lolas I."/>
            <person name="Knudsen A.D."/>
            <person name="Carvalho G."/>
            <person name="Nielsen K.L."/>
            <person name="Barreto Crespo M.T."/>
            <person name="Stensballe A."/>
            <person name="Nielsen J.L."/>
        </authorList>
    </citation>
    <scope>NUCLEOTIDE SEQUENCE [LARGE SCALE GENOMIC DNA]</scope>
    <source>
        <strain evidence="3 4">I11</strain>
    </source>
</reference>
<comment type="caution">
    <text evidence="3">The sequence shown here is derived from an EMBL/GenBank/DDBJ whole genome shotgun (WGS) entry which is preliminary data.</text>
</comment>
<proteinExistence type="predicted"/>
<dbReference type="RefSeq" id="WP_007570193.1">
    <property type="nucleotide sequence ID" value="NZ_AGUD01000011.1"/>
</dbReference>
<dbReference type="InterPro" id="IPR008990">
    <property type="entry name" value="Elect_transpt_acc-like_dom_sf"/>
</dbReference>
<accession>H0E0N4</accession>
<gene>
    <name evidence="3" type="ORF">PAI11_03420</name>
</gene>
<dbReference type="Proteomes" id="UP000005143">
    <property type="component" value="Unassembled WGS sequence"/>
</dbReference>
<feature type="compositionally biased region" description="Basic and acidic residues" evidence="1">
    <location>
        <begin position="111"/>
        <end position="129"/>
    </location>
</feature>
<keyword evidence="3" id="KW-0472">Membrane</keyword>
<keyword evidence="3" id="KW-0812">Transmembrane</keyword>
<dbReference type="InterPro" id="IPR049054">
    <property type="entry name" value="CN_hydtase_beta-like_N"/>
</dbReference>
<dbReference type="Pfam" id="PF21006">
    <property type="entry name" value="NHase_beta_N"/>
    <property type="match status" value="1"/>
</dbReference>
<sequence length="129" mass="14336">MSAADAIRAEATLPRSNGELVFEEPWQARAFSVAVAMTEAGRWEWDAFRDRLIAEIGAWERERDAAGAAPDDGTWSYYARWTAALEAALCEHGLIDPAELDAVQARIAHQQAHEHDDDHDHGALRDRGL</sequence>